<dbReference type="Pfam" id="PF07264">
    <property type="entry name" value="EI24"/>
    <property type="match status" value="1"/>
</dbReference>
<evidence type="ECO:0000256" key="2">
    <source>
        <dbReference type="ARBA" id="ARBA00022692"/>
    </source>
</evidence>
<protein>
    <submittedName>
        <fullName evidence="6">CysZ-like protein</fullName>
    </submittedName>
</protein>
<gene>
    <name evidence="6" type="ORF">AQS8620_00566</name>
</gene>
<evidence type="ECO:0000256" key="5">
    <source>
        <dbReference type="SAM" id="Phobius"/>
    </source>
</evidence>
<dbReference type="EMBL" id="FWFS01000001">
    <property type="protein sequence ID" value="SLN20957.1"/>
    <property type="molecule type" value="Genomic_DNA"/>
</dbReference>
<dbReference type="InterPro" id="IPR059112">
    <property type="entry name" value="CysZ/EI24"/>
</dbReference>
<dbReference type="OrthoDB" id="5421146at2"/>
<feature type="transmembrane region" description="Helical" evidence="5">
    <location>
        <begin position="152"/>
        <end position="169"/>
    </location>
</feature>
<name>A0A1Y5RMH2_9RHOB</name>
<keyword evidence="7" id="KW-1185">Reference proteome</keyword>
<evidence type="ECO:0000256" key="4">
    <source>
        <dbReference type="ARBA" id="ARBA00023136"/>
    </source>
</evidence>
<dbReference type="RefSeq" id="WP_085835278.1">
    <property type="nucleotide sequence ID" value="NZ_FWFS01000001.1"/>
</dbReference>
<feature type="transmembrane region" description="Helical" evidence="5">
    <location>
        <begin position="125"/>
        <end position="146"/>
    </location>
</feature>
<dbReference type="AlphaFoldDB" id="A0A1Y5RMH2"/>
<accession>A0A1Y5RMH2</accession>
<organism evidence="6 7">
    <name type="scientific">Aquimixticola soesokkakensis</name>
    <dbReference type="NCBI Taxonomy" id="1519096"/>
    <lineage>
        <taxon>Bacteria</taxon>
        <taxon>Pseudomonadati</taxon>
        <taxon>Pseudomonadota</taxon>
        <taxon>Alphaproteobacteria</taxon>
        <taxon>Rhodobacterales</taxon>
        <taxon>Paracoccaceae</taxon>
        <taxon>Aquimixticola</taxon>
    </lineage>
</organism>
<proteinExistence type="predicted"/>
<evidence type="ECO:0000256" key="1">
    <source>
        <dbReference type="ARBA" id="ARBA00004141"/>
    </source>
</evidence>
<sequence>MILGAFFKAIGQLDDPRFRGVLAKGIGLTAGLLVAIYVIFALGVGAVVPDEITLPLIGTIGWVDNLASLGSVLLMLALSVFLMVPVASAFIGFFLEDVAEAVEARHYPDLAPVPRQALMDVALDTLAFLGVLIVANIVALLVYLALPFGAALIFWGLNGFLLGREYFQLVAMRRLGRAGAKEARKRHLPLIWAAGLLMAVPLTIPLVNLLVPVLGVATFTHLFMRVEKTRAA</sequence>
<evidence type="ECO:0000313" key="7">
    <source>
        <dbReference type="Proteomes" id="UP000193862"/>
    </source>
</evidence>
<dbReference type="Proteomes" id="UP000193862">
    <property type="component" value="Unassembled WGS sequence"/>
</dbReference>
<reference evidence="6 7" key="1">
    <citation type="submission" date="2017-03" db="EMBL/GenBank/DDBJ databases">
        <authorList>
            <person name="Afonso C.L."/>
            <person name="Miller P.J."/>
            <person name="Scott M.A."/>
            <person name="Spackman E."/>
            <person name="Goraichik I."/>
            <person name="Dimitrov K.M."/>
            <person name="Suarez D.L."/>
            <person name="Swayne D.E."/>
        </authorList>
    </citation>
    <scope>NUCLEOTIDE SEQUENCE [LARGE SCALE GENOMIC DNA]</scope>
    <source>
        <strain evidence="6 7">CECT 8620</strain>
    </source>
</reference>
<keyword evidence="2 5" id="KW-0812">Transmembrane</keyword>
<comment type="subcellular location">
    <subcellularLocation>
        <location evidence="1">Membrane</location>
        <topology evidence="1">Multi-pass membrane protein</topology>
    </subcellularLocation>
</comment>
<evidence type="ECO:0000256" key="3">
    <source>
        <dbReference type="ARBA" id="ARBA00022989"/>
    </source>
</evidence>
<feature type="transmembrane region" description="Helical" evidence="5">
    <location>
        <begin position="190"/>
        <end position="214"/>
    </location>
</feature>
<feature type="transmembrane region" description="Helical" evidence="5">
    <location>
        <begin position="21"/>
        <end position="48"/>
    </location>
</feature>
<evidence type="ECO:0000313" key="6">
    <source>
        <dbReference type="EMBL" id="SLN20957.1"/>
    </source>
</evidence>
<keyword evidence="3 5" id="KW-1133">Transmembrane helix</keyword>
<feature type="transmembrane region" description="Helical" evidence="5">
    <location>
        <begin position="68"/>
        <end position="95"/>
    </location>
</feature>
<keyword evidence="4 5" id="KW-0472">Membrane</keyword>